<dbReference type="SUPFAM" id="SSF54236">
    <property type="entry name" value="Ubiquitin-like"/>
    <property type="match status" value="1"/>
</dbReference>
<feature type="region of interest" description="Disordered" evidence="1">
    <location>
        <begin position="805"/>
        <end position="860"/>
    </location>
</feature>
<dbReference type="OrthoDB" id="428577at2759"/>
<evidence type="ECO:0000313" key="4">
    <source>
        <dbReference type="Proteomes" id="UP000664521"/>
    </source>
</evidence>
<sequence length="1017" mass="114501">MLIFIKTLSGRTMQLDVETDETITNVKKKIADRGGIPPFTKMELVYSGKVLEEFFGLSHEPKRLHHYNIQRDASLHLILRLIEPTDDASATTSQRYWEKMAKRYDFDEDLYIVDPQSHFIMLRQLEQDVVQRSEYTRSGESYSTSSPFNLNWGVESLGEVVNATREIPSWLKEQIIQVVPVRQALDEPRPVLEVFWHLLKSYCILSRTVESTEQMKSKKFCTNTLSILQQHEVDSVVEINQLKLIHIDSLKTDFENTMKDILINLDKDTIPGLLSPTYRSCKNLLERLRVRRCLEKDLNPQGMLTLIRKVILLLDAAVVSYVRSHTLDFDGKGFLTLDVSEGEDWFAFTCSPTRLACLDAFIDGRKVWVFSLLNNDRDVPDRPHRTAKNGSYVLTRMQVLADIWGPVYTVPSTSGLIKHYAVSKGVICRVKKSSNSPVPGAVQCHYFSRTSFFRRRASNLFSVGEELMLAEDDLLLIGGGLRINQDCTYTLSDFKDDYASDISPLGTKESVWKLDARSLFFSFSKWIGVTVSGTQKLVPQTTLKQHILDKWSSMPSRANPGILHQYHGVEISHCTGNARRVALRQILTSNLVMSVLERQKPGWTDQPWGQAFDEALRSDERNMIFSLWGDCVSDRAQIAELLCCVLELLDGTGRDGHNFQGALLHDNEEEAVSIKPTINDWSIVLKDTHLTGAYVMINNSCLNCEVPDHSASTCHVENARTVLQTEFEADRSSERHESARHYKLKPDGDLLKKVDCGSADTTILEPTHSGPRTLISRSQDLRELYNRPMSWMSLRNNVYIRASNPSFHGRDSPKRCRAATSQSGTILPQEQDYRTASSSSFQPSATAAQAQKANNRPNSLNVVKPLADRSLPTHRALRKPKYTGELEMDAPLNLVPLRNVSTAIRAPAPTERLQPIPQDLNNTNKMPPTPSMPNVLPTFRGLKEKDGDLVMSDIYGSDIYGQDSYSNRNGVNGINTINDINDYGLDEDEADSSYSPIIFALDALNGGAGPGNPDHAI</sequence>
<reference evidence="3" key="1">
    <citation type="submission" date="2021-03" db="EMBL/GenBank/DDBJ databases">
        <authorList>
            <person name="Tagirdzhanova G."/>
        </authorList>
    </citation>
    <scope>NUCLEOTIDE SEQUENCE</scope>
</reference>
<evidence type="ECO:0000313" key="3">
    <source>
        <dbReference type="EMBL" id="CAF9918146.1"/>
    </source>
</evidence>
<dbReference type="Gene3D" id="3.10.20.90">
    <property type="entry name" value="Phosphatidylinositol 3-kinase Catalytic Subunit, Chain A, domain 1"/>
    <property type="match status" value="1"/>
</dbReference>
<evidence type="ECO:0000259" key="2">
    <source>
        <dbReference type="PROSITE" id="PS50053"/>
    </source>
</evidence>
<dbReference type="Proteomes" id="UP000664521">
    <property type="component" value="Unassembled WGS sequence"/>
</dbReference>
<dbReference type="AlphaFoldDB" id="A0A8H3F2M8"/>
<keyword evidence="4" id="KW-1185">Reference proteome</keyword>
<feature type="region of interest" description="Disordered" evidence="1">
    <location>
        <begin position="913"/>
        <end position="932"/>
    </location>
</feature>
<feature type="domain" description="Ubiquitin-like" evidence="2">
    <location>
        <begin position="1"/>
        <end position="84"/>
    </location>
</feature>
<dbReference type="InterPro" id="IPR000626">
    <property type="entry name" value="Ubiquitin-like_dom"/>
</dbReference>
<name>A0A8H3F2M8_9LECA</name>
<feature type="compositionally biased region" description="Polar residues" evidence="1">
    <location>
        <begin position="819"/>
        <end position="860"/>
    </location>
</feature>
<dbReference type="PANTHER" id="PTHR10666">
    <property type="entry name" value="UBIQUITIN"/>
    <property type="match status" value="1"/>
</dbReference>
<proteinExistence type="predicted"/>
<dbReference type="Pfam" id="PF00240">
    <property type="entry name" value="ubiquitin"/>
    <property type="match status" value="1"/>
</dbReference>
<dbReference type="SMART" id="SM00213">
    <property type="entry name" value="UBQ"/>
    <property type="match status" value="1"/>
</dbReference>
<protein>
    <recommendedName>
        <fullName evidence="2">Ubiquitin-like domain-containing protein</fullName>
    </recommendedName>
</protein>
<dbReference type="PROSITE" id="PS50053">
    <property type="entry name" value="UBIQUITIN_2"/>
    <property type="match status" value="1"/>
</dbReference>
<accession>A0A8H3F2M8</accession>
<organism evidence="3 4">
    <name type="scientific">Heterodermia speciosa</name>
    <dbReference type="NCBI Taxonomy" id="116794"/>
    <lineage>
        <taxon>Eukaryota</taxon>
        <taxon>Fungi</taxon>
        <taxon>Dikarya</taxon>
        <taxon>Ascomycota</taxon>
        <taxon>Pezizomycotina</taxon>
        <taxon>Lecanoromycetes</taxon>
        <taxon>OSLEUM clade</taxon>
        <taxon>Lecanoromycetidae</taxon>
        <taxon>Caliciales</taxon>
        <taxon>Physciaceae</taxon>
        <taxon>Heterodermia</taxon>
    </lineage>
</organism>
<comment type="caution">
    <text evidence="3">The sequence shown here is derived from an EMBL/GenBank/DDBJ whole genome shotgun (WGS) entry which is preliminary data.</text>
</comment>
<dbReference type="EMBL" id="CAJPDS010000021">
    <property type="protein sequence ID" value="CAF9918146.1"/>
    <property type="molecule type" value="Genomic_DNA"/>
</dbReference>
<gene>
    <name evidence="3" type="ORF">HETSPECPRED_003682</name>
</gene>
<dbReference type="InterPro" id="IPR050158">
    <property type="entry name" value="Ubiquitin_ubiquitin-like"/>
</dbReference>
<evidence type="ECO:0000256" key="1">
    <source>
        <dbReference type="SAM" id="MobiDB-lite"/>
    </source>
</evidence>
<dbReference type="InterPro" id="IPR029071">
    <property type="entry name" value="Ubiquitin-like_domsf"/>
</dbReference>